<accession>X1BX03</accession>
<comment type="caution">
    <text evidence="1">The sequence shown here is derived from an EMBL/GenBank/DDBJ whole genome shotgun (WGS) entry which is preliminary data.</text>
</comment>
<proteinExistence type="predicted"/>
<protein>
    <submittedName>
        <fullName evidence="1">Uncharacterized protein</fullName>
    </submittedName>
</protein>
<sequence length="57" mass="6415">MTLAIIILLVAILSFALVIRAVWQLVGIIKQLNTDSQSFRERDKAIIEAAKAKHQRV</sequence>
<evidence type="ECO:0000313" key="1">
    <source>
        <dbReference type="EMBL" id="GAG99535.1"/>
    </source>
</evidence>
<gene>
    <name evidence="1" type="ORF">S01H4_37346</name>
</gene>
<reference evidence="1" key="1">
    <citation type="journal article" date="2014" name="Front. Microbiol.">
        <title>High frequency of phylogenetically diverse reductive dehalogenase-homologous genes in deep subseafloor sedimentary metagenomes.</title>
        <authorList>
            <person name="Kawai M."/>
            <person name="Futagami T."/>
            <person name="Toyoda A."/>
            <person name="Takaki Y."/>
            <person name="Nishi S."/>
            <person name="Hori S."/>
            <person name="Arai W."/>
            <person name="Tsubouchi T."/>
            <person name="Morono Y."/>
            <person name="Uchiyama I."/>
            <person name="Ito T."/>
            <person name="Fujiyama A."/>
            <person name="Inagaki F."/>
            <person name="Takami H."/>
        </authorList>
    </citation>
    <scope>NUCLEOTIDE SEQUENCE</scope>
    <source>
        <strain evidence="1">Expedition CK06-06</strain>
    </source>
</reference>
<name>X1BX03_9ZZZZ</name>
<dbReference type="AlphaFoldDB" id="X1BX03"/>
<dbReference type="EMBL" id="BART01020055">
    <property type="protein sequence ID" value="GAG99535.1"/>
    <property type="molecule type" value="Genomic_DNA"/>
</dbReference>
<organism evidence="1">
    <name type="scientific">marine sediment metagenome</name>
    <dbReference type="NCBI Taxonomy" id="412755"/>
    <lineage>
        <taxon>unclassified sequences</taxon>
        <taxon>metagenomes</taxon>
        <taxon>ecological metagenomes</taxon>
    </lineage>
</organism>